<dbReference type="Gene3D" id="3.40.640.10">
    <property type="entry name" value="Type I PLP-dependent aspartate aminotransferase-like (Major domain)"/>
    <property type="match status" value="1"/>
</dbReference>
<dbReference type="PROSITE" id="PS00392">
    <property type="entry name" value="DDC_GAD_HDC_YDC"/>
    <property type="match status" value="1"/>
</dbReference>
<evidence type="ECO:0000313" key="8">
    <source>
        <dbReference type="Proteomes" id="UP000547976"/>
    </source>
</evidence>
<dbReference type="GO" id="GO:0016831">
    <property type="term" value="F:carboxy-lyase activity"/>
    <property type="evidence" value="ECO:0007669"/>
    <property type="project" value="InterPro"/>
</dbReference>
<dbReference type="GeneID" id="59315324"/>
<dbReference type="OrthoDB" id="2161780at2759"/>
<dbReference type="GO" id="GO:0030170">
    <property type="term" value="F:pyridoxal phosphate binding"/>
    <property type="evidence" value="ECO:0007669"/>
    <property type="project" value="InterPro"/>
</dbReference>
<feature type="region of interest" description="Disordered" evidence="6">
    <location>
        <begin position="11"/>
        <end position="31"/>
    </location>
</feature>
<reference evidence="7 8" key="1">
    <citation type="submission" date="2020-05" db="EMBL/GenBank/DDBJ databases">
        <title>Identification and distribution of gene clusters putatively required for synthesis of sphingolipid metabolism inhibitors in phylogenetically diverse species of the filamentous fungus Fusarium.</title>
        <authorList>
            <person name="Kim H.-S."/>
            <person name="Busman M."/>
            <person name="Brown D.W."/>
            <person name="Divon H."/>
            <person name="Uhlig S."/>
            <person name="Proctor R.H."/>
        </authorList>
    </citation>
    <scope>NUCLEOTIDE SEQUENCE [LARGE SCALE GENOMIC DNA]</scope>
    <source>
        <strain evidence="7 8">NRRL 66333</strain>
    </source>
</reference>
<protein>
    <submittedName>
        <fullName evidence="7">L diaminobutyrate decarboxylase</fullName>
    </submittedName>
</protein>
<dbReference type="GO" id="GO:0019752">
    <property type="term" value="P:carboxylic acid metabolic process"/>
    <property type="evidence" value="ECO:0007669"/>
    <property type="project" value="InterPro"/>
</dbReference>
<dbReference type="InterPro" id="IPR010977">
    <property type="entry name" value="Aromatic_deC"/>
</dbReference>
<comment type="cofactor">
    <cofactor evidence="1 5">
        <name>pyridoxal 5'-phosphate</name>
        <dbReference type="ChEBI" id="CHEBI:597326"/>
    </cofactor>
</comment>
<accession>A0A8H5Q8X8</accession>
<dbReference type="InterPro" id="IPR015424">
    <property type="entry name" value="PyrdxlP-dep_Trfase"/>
</dbReference>
<evidence type="ECO:0000256" key="2">
    <source>
        <dbReference type="ARBA" id="ARBA00009533"/>
    </source>
</evidence>
<dbReference type="RefSeq" id="XP_036541651.1">
    <property type="nucleotide sequence ID" value="XM_036680606.1"/>
</dbReference>
<dbReference type="Proteomes" id="UP000547976">
    <property type="component" value="Unassembled WGS sequence"/>
</dbReference>
<dbReference type="Gene3D" id="3.90.1150.10">
    <property type="entry name" value="Aspartate Aminotransferase, domain 1"/>
    <property type="match status" value="1"/>
</dbReference>
<organism evidence="7 8">
    <name type="scientific">Gibberella subglutinans</name>
    <name type="common">Fusarium subglutinans</name>
    <dbReference type="NCBI Taxonomy" id="42677"/>
    <lineage>
        <taxon>Eukaryota</taxon>
        <taxon>Fungi</taxon>
        <taxon>Dikarya</taxon>
        <taxon>Ascomycota</taxon>
        <taxon>Pezizomycotina</taxon>
        <taxon>Sordariomycetes</taxon>
        <taxon>Hypocreomycetidae</taxon>
        <taxon>Hypocreales</taxon>
        <taxon>Nectriaceae</taxon>
        <taxon>Fusarium</taxon>
        <taxon>Fusarium fujikuroi species complex</taxon>
    </lineage>
</organism>
<evidence type="ECO:0000313" key="7">
    <source>
        <dbReference type="EMBL" id="KAF5610809.1"/>
    </source>
</evidence>
<comment type="caution">
    <text evidence="7">The sequence shown here is derived from an EMBL/GenBank/DDBJ whole genome shotgun (WGS) entry which is preliminary data.</text>
</comment>
<dbReference type="PANTHER" id="PTHR11999:SF165">
    <property type="entry name" value="DECARBOXYLASE, PUTATIVE (AFU_ORTHOLOGUE AFUA_2G04980)-RELATED"/>
    <property type="match status" value="1"/>
</dbReference>
<dbReference type="InterPro" id="IPR021115">
    <property type="entry name" value="Pyridoxal-P_BS"/>
</dbReference>
<keyword evidence="3 5" id="KW-0663">Pyridoxal phosphate</keyword>
<proteinExistence type="inferred from homology"/>
<evidence type="ECO:0000256" key="3">
    <source>
        <dbReference type="ARBA" id="ARBA00022898"/>
    </source>
</evidence>
<keyword evidence="8" id="KW-1185">Reference proteome</keyword>
<dbReference type="InterPro" id="IPR015421">
    <property type="entry name" value="PyrdxlP-dep_Trfase_major"/>
</dbReference>
<dbReference type="PANTHER" id="PTHR11999">
    <property type="entry name" value="GROUP II PYRIDOXAL-5-PHOSPHATE DECARBOXYLASE"/>
    <property type="match status" value="1"/>
</dbReference>
<evidence type="ECO:0000256" key="4">
    <source>
        <dbReference type="ARBA" id="ARBA00023239"/>
    </source>
</evidence>
<gene>
    <name evidence="7" type="ORF">FSUBG_2795</name>
</gene>
<sequence length="812" mass="88422">MSDLFNLDVQRTRLSRRHGPEPGSAPAPTLPELSAIQTAEAKLPRPGSEDYLRGVSQEDVVRHIIQDIVPACNGQGSSSRYYGFVTGGTLPIAEWADNVVSRLDQNVQVHLPAQTIATILEDAALEMLVSLLRLGDWKGRTFTTGATGSNVLGLACGREAILEKRGQSIGEVGLLAACLSAGVRELQILTSSGHSSLSKAASVVGFGRGAVKELRLSDSEPWRLDLEALETALQKKDTASVIVLSAGEVNTGRYALTGVEEMRKVRELADKYGAWIHVDGAFGIFARALPEEDDYKILRDRVDGIELADSITVDGHKLLNVPYDCGMFLTRSPAILQSVFTNPNAAYLSTGGASTIPSPLNIGLENSRRFRALPAYAVLLSEGRPGMANLLANMTALSRRVAAFLRDSEYYELLPDDGANLNEIFMIVLFRAKNSTLNDELVQKINETRQMYVSGTSWKGEKAVRMAVSNWMVDVARDFRVVIQMFIKTLFAKNHAGPAAMPSGVSGPSHDVSHVTSTGSSMERKTPTRTVETLLQNIRNGYIKEVMTSMGLVVNYDQTKAISLGWAGWLDASKCARCTKNARPTNDADAAWTASTQILYMDELLTGDACLASNINRSPPAEIVYGDKSSVELGNIRFDIPGPVFPAGPNVETVEAFAQEFRRILLNSESAANDLVKLTIMANEIKCSMALEAKLQTERANNLVPILKNVDHAYGDANSLLEILVENSAKLDQKMGVMEERLNEISSNIFQLKSEIKDSGQGSIQNEVGRFEQAVISAFLESDIFKTVIENIDNGKNNALDEDIQDKAYVGK</sequence>
<name>A0A8H5Q8X8_GIBSU</name>
<evidence type="ECO:0000256" key="6">
    <source>
        <dbReference type="SAM" id="MobiDB-lite"/>
    </source>
</evidence>
<keyword evidence="4" id="KW-0456">Lyase</keyword>
<dbReference type="InterPro" id="IPR002129">
    <property type="entry name" value="PyrdxlP-dep_de-COase"/>
</dbReference>
<evidence type="ECO:0000256" key="1">
    <source>
        <dbReference type="ARBA" id="ARBA00001933"/>
    </source>
</evidence>
<dbReference type="InterPro" id="IPR015422">
    <property type="entry name" value="PyrdxlP-dep_Trfase_small"/>
</dbReference>
<dbReference type="AlphaFoldDB" id="A0A8H5Q8X8"/>
<evidence type="ECO:0000256" key="5">
    <source>
        <dbReference type="PIRSR" id="PIRSR602129-50"/>
    </source>
</evidence>
<comment type="similarity">
    <text evidence="2">Belongs to the group II decarboxylase family.</text>
</comment>
<dbReference type="GO" id="GO:0005737">
    <property type="term" value="C:cytoplasm"/>
    <property type="evidence" value="ECO:0007669"/>
    <property type="project" value="TreeGrafter"/>
</dbReference>
<dbReference type="EMBL" id="JAAOAV010000025">
    <property type="protein sequence ID" value="KAF5610809.1"/>
    <property type="molecule type" value="Genomic_DNA"/>
</dbReference>
<feature type="region of interest" description="Disordered" evidence="6">
    <location>
        <begin position="502"/>
        <end position="527"/>
    </location>
</feature>
<dbReference type="SUPFAM" id="SSF53383">
    <property type="entry name" value="PLP-dependent transferases"/>
    <property type="match status" value="1"/>
</dbReference>
<dbReference type="Pfam" id="PF00282">
    <property type="entry name" value="Pyridoxal_deC"/>
    <property type="match status" value="1"/>
</dbReference>
<feature type="modified residue" description="N6-(pyridoxal phosphate)lysine" evidence="5">
    <location>
        <position position="317"/>
    </location>
</feature>